<organism evidence="9 10">
    <name type="scientific">Clohesyomyces aquaticus</name>
    <dbReference type="NCBI Taxonomy" id="1231657"/>
    <lineage>
        <taxon>Eukaryota</taxon>
        <taxon>Fungi</taxon>
        <taxon>Dikarya</taxon>
        <taxon>Ascomycota</taxon>
        <taxon>Pezizomycotina</taxon>
        <taxon>Dothideomycetes</taxon>
        <taxon>Pleosporomycetidae</taxon>
        <taxon>Pleosporales</taxon>
        <taxon>Lindgomycetaceae</taxon>
        <taxon>Clohesyomyces</taxon>
    </lineage>
</organism>
<protein>
    <recommendedName>
        <fullName evidence="4">superoxide dismutase</fullName>
        <ecNumber evidence="4">1.15.1.1</ecNumber>
    </recommendedName>
</protein>
<dbReference type="EMBL" id="MCFA01000089">
    <property type="protein sequence ID" value="ORY09197.1"/>
    <property type="molecule type" value="Genomic_DNA"/>
</dbReference>
<evidence type="ECO:0000256" key="3">
    <source>
        <dbReference type="ARBA" id="ARBA00010457"/>
    </source>
</evidence>
<dbReference type="GO" id="GO:0046872">
    <property type="term" value="F:metal ion binding"/>
    <property type="evidence" value="ECO:0007669"/>
    <property type="project" value="InterPro"/>
</dbReference>
<dbReference type="GO" id="GO:0005576">
    <property type="term" value="C:extracellular region"/>
    <property type="evidence" value="ECO:0007669"/>
    <property type="project" value="UniProtKB-SubCell"/>
</dbReference>
<comment type="similarity">
    <text evidence="3">Belongs to the Cu-Zn superoxide dismutase family.</text>
</comment>
<evidence type="ECO:0000313" key="10">
    <source>
        <dbReference type="Proteomes" id="UP000193144"/>
    </source>
</evidence>
<dbReference type="InterPro" id="IPR036423">
    <property type="entry name" value="SOD-like_Cu/Zn_dom_sf"/>
</dbReference>
<comment type="caution">
    <text evidence="9">The sequence shown here is derived from an EMBL/GenBank/DDBJ whole genome shotgun (WGS) entry which is preliminary data.</text>
</comment>
<comment type="catalytic activity">
    <reaction evidence="7">
        <text>2 superoxide + 2 H(+) = H2O2 + O2</text>
        <dbReference type="Rhea" id="RHEA:20696"/>
        <dbReference type="ChEBI" id="CHEBI:15378"/>
        <dbReference type="ChEBI" id="CHEBI:15379"/>
        <dbReference type="ChEBI" id="CHEBI:16240"/>
        <dbReference type="ChEBI" id="CHEBI:18421"/>
        <dbReference type="EC" id="1.15.1.1"/>
    </reaction>
</comment>
<keyword evidence="5" id="KW-0964">Secreted</keyword>
<dbReference type="PANTHER" id="PTHR20910">
    <property type="entry name" value="AGAP001623-PA"/>
    <property type="match status" value="1"/>
</dbReference>
<evidence type="ECO:0000256" key="7">
    <source>
        <dbReference type="ARBA" id="ARBA00049204"/>
    </source>
</evidence>
<dbReference type="SUPFAM" id="SSF49329">
    <property type="entry name" value="Cu,Zn superoxide dismutase-like"/>
    <property type="match status" value="1"/>
</dbReference>
<evidence type="ECO:0000256" key="8">
    <source>
        <dbReference type="SAM" id="SignalP"/>
    </source>
</evidence>
<feature type="signal peptide" evidence="8">
    <location>
        <begin position="1"/>
        <end position="17"/>
    </location>
</feature>
<keyword evidence="8" id="KW-0732">Signal</keyword>
<gene>
    <name evidence="9" type="ORF">BCR34DRAFT_615939</name>
</gene>
<reference evidence="9 10" key="1">
    <citation type="submission" date="2016-07" db="EMBL/GenBank/DDBJ databases">
        <title>Pervasive Adenine N6-methylation of Active Genes in Fungi.</title>
        <authorList>
            <consortium name="DOE Joint Genome Institute"/>
            <person name="Mondo S.J."/>
            <person name="Dannebaum R.O."/>
            <person name="Kuo R.C."/>
            <person name="Labutti K."/>
            <person name="Haridas S."/>
            <person name="Kuo A."/>
            <person name="Salamov A."/>
            <person name="Ahrendt S.R."/>
            <person name="Lipzen A."/>
            <person name="Sullivan W."/>
            <person name="Andreopoulos W.B."/>
            <person name="Clum A."/>
            <person name="Lindquist E."/>
            <person name="Daum C."/>
            <person name="Ramamoorthy G.K."/>
            <person name="Gryganskyi A."/>
            <person name="Culley D."/>
            <person name="Magnuson J.K."/>
            <person name="James T.Y."/>
            <person name="O'Malley M.A."/>
            <person name="Stajich J.E."/>
            <person name="Spatafora J.W."/>
            <person name="Visel A."/>
            <person name="Grigoriev I.V."/>
        </authorList>
    </citation>
    <scope>NUCLEOTIDE SEQUENCE [LARGE SCALE GENOMIC DNA]</scope>
    <source>
        <strain evidence="9 10">CBS 115471</strain>
    </source>
</reference>
<evidence type="ECO:0000313" key="9">
    <source>
        <dbReference type="EMBL" id="ORY09197.1"/>
    </source>
</evidence>
<sequence length="193" mass="20593">MHIFGPFAFLLAARALAQTTGMLGDAMVITNNPPGARYTAMFKGKGMNSTKGVVTAVSGKDGKGVSFTLMLQGLPKDGGPYSYHLHDRPVPTDGNCTGTMGHLDPYKRTQSPACNMTMPQTCEVGDLSGKHGKIVGPRESKSFVDWYAALVPDTGAFFGNRSIVVHYANSTRLACANFTMDMPMCMPGEDCEG</sequence>
<dbReference type="Gene3D" id="2.60.40.200">
    <property type="entry name" value="Superoxide dismutase, copper/zinc binding domain"/>
    <property type="match status" value="1"/>
</dbReference>
<evidence type="ECO:0000256" key="4">
    <source>
        <dbReference type="ARBA" id="ARBA00012682"/>
    </source>
</evidence>
<dbReference type="OrthoDB" id="159229at2759"/>
<evidence type="ECO:0000256" key="2">
    <source>
        <dbReference type="ARBA" id="ARBA00004613"/>
    </source>
</evidence>
<comment type="subcellular location">
    <subcellularLocation>
        <location evidence="1">Cell envelope</location>
    </subcellularLocation>
    <subcellularLocation>
        <location evidence="2">Secreted</location>
    </subcellularLocation>
</comment>
<evidence type="ECO:0000256" key="1">
    <source>
        <dbReference type="ARBA" id="ARBA00004196"/>
    </source>
</evidence>
<dbReference type="InterPro" id="IPR053257">
    <property type="entry name" value="Cu-only_SOD"/>
</dbReference>
<evidence type="ECO:0000256" key="5">
    <source>
        <dbReference type="ARBA" id="ARBA00022525"/>
    </source>
</evidence>
<dbReference type="FunFam" id="2.60.40.200:FF:000007">
    <property type="entry name" value="Cell surface Cu-only superoxide dismutase 5"/>
    <property type="match status" value="1"/>
</dbReference>
<keyword evidence="6" id="KW-0049">Antioxidant</keyword>
<dbReference type="EC" id="1.15.1.1" evidence="4"/>
<dbReference type="STRING" id="1231657.A0A1Y1ZGS9"/>
<keyword evidence="10" id="KW-1185">Reference proteome</keyword>
<proteinExistence type="inferred from homology"/>
<evidence type="ECO:0000256" key="6">
    <source>
        <dbReference type="ARBA" id="ARBA00022862"/>
    </source>
</evidence>
<dbReference type="PANTHER" id="PTHR20910:SF1">
    <property type="entry name" value="SUPEROXIDE DISMUTASE COPPER_ZINC BINDING DOMAIN-CONTAINING PROTEIN"/>
    <property type="match status" value="1"/>
</dbReference>
<feature type="chain" id="PRO_5012508299" description="superoxide dismutase" evidence="8">
    <location>
        <begin position="18"/>
        <end position="193"/>
    </location>
</feature>
<name>A0A1Y1ZGS9_9PLEO</name>
<dbReference type="Proteomes" id="UP000193144">
    <property type="component" value="Unassembled WGS sequence"/>
</dbReference>
<dbReference type="GO" id="GO:0004784">
    <property type="term" value="F:superoxide dismutase activity"/>
    <property type="evidence" value="ECO:0007669"/>
    <property type="project" value="UniProtKB-EC"/>
</dbReference>
<dbReference type="AlphaFoldDB" id="A0A1Y1ZGS9"/>
<accession>A0A1Y1ZGS9</accession>